<evidence type="ECO:0000256" key="8">
    <source>
        <dbReference type="ARBA" id="ARBA00022989"/>
    </source>
</evidence>
<evidence type="ECO:0000259" key="12">
    <source>
        <dbReference type="PROSITE" id="PS50109"/>
    </source>
</evidence>
<protein>
    <recommendedName>
        <fullName evidence="3">histidine kinase</fullName>
        <ecNumber evidence="3">2.7.13.3</ecNumber>
    </recommendedName>
</protein>
<name>A0ABW9A4S9_9BURK</name>
<dbReference type="SUPFAM" id="SSF55874">
    <property type="entry name" value="ATPase domain of HSP90 chaperone/DNA topoisomerase II/histidine kinase"/>
    <property type="match status" value="1"/>
</dbReference>
<dbReference type="Gene3D" id="1.10.287.130">
    <property type="match status" value="1"/>
</dbReference>
<evidence type="ECO:0000256" key="3">
    <source>
        <dbReference type="ARBA" id="ARBA00012438"/>
    </source>
</evidence>
<evidence type="ECO:0000256" key="10">
    <source>
        <dbReference type="ARBA" id="ARBA00023136"/>
    </source>
</evidence>
<dbReference type="SMART" id="SM00388">
    <property type="entry name" value="HisKA"/>
    <property type="match status" value="1"/>
</dbReference>
<feature type="domain" description="Histidine kinase" evidence="12">
    <location>
        <begin position="248"/>
        <end position="459"/>
    </location>
</feature>
<accession>A0ABW9A4S9</accession>
<organism evidence="14 15">
    <name type="scientific">Herbaspirillum lusitanum</name>
    <dbReference type="NCBI Taxonomy" id="213312"/>
    <lineage>
        <taxon>Bacteria</taxon>
        <taxon>Pseudomonadati</taxon>
        <taxon>Pseudomonadota</taxon>
        <taxon>Betaproteobacteria</taxon>
        <taxon>Burkholderiales</taxon>
        <taxon>Oxalobacteraceae</taxon>
        <taxon>Herbaspirillum</taxon>
    </lineage>
</organism>
<keyword evidence="9" id="KW-0902">Two-component regulatory system</keyword>
<feature type="transmembrane region" description="Helical" evidence="11">
    <location>
        <begin position="21"/>
        <end position="41"/>
    </location>
</feature>
<comment type="catalytic activity">
    <reaction evidence="1">
        <text>ATP + protein L-histidine = ADP + protein N-phospho-L-histidine.</text>
        <dbReference type="EC" id="2.7.13.3"/>
    </reaction>
</comment>
<dbReference type="Gene3D" id="6.10.340.10">
    <property type="match status" value="1"/>
</dbReference>
<comment type="caution">
    <text evidence="14">The sequence shown here is derived from an EMBL/GenBank/DDBJ whole genome shotgun (WGS) entry which is preliminary data.</text>
</comment>
<dbReference type="RefSeq" id="WP_408154023.1">
    <property type="nucleotide sequence ID" value="NZ_JAQQFM010000001.1"/>
</dbReference>
<sequence>MSWTRRLPSLFETSTFRHASLTALIFLLVAVGSVVLIGHQIEALMHTHVREMILADVQNQEKRDRLTDSSKLAAVLRRDEENEREGGMSLVLSPAGEALYGDRRLLQVLDCARACRYGWRNQELQDVNGNVMRMQGLQVPLDDGGVFFRAYDVFPMLERVRVIPLVASLALLGVLLSSLAIGLYSSVRNMRRVDRIRAALRRYVGGDRDAIVPTNRKGDEIDLLGGDINHVLGRVNGLMEEVKSVTSILAHELRTPLTRLHNHLVGVAERLDDELRDDIMDAVAEAERIQRIFKAVLRIGEIEAGRCAYSFEWFDADAFLHDVADYYQPLVESARLRLHIQAEVGGDLYGDRALLFQAISNLLENAIKYGSQASDIFLLVRLHDDCIELGVADNGPGIRADLRDEAVRRFRRLETQSQDGSGLGLALVNAIAKLHAGELVLGDHQPRGLLAVLRLNASNWNSKTGSLATLKF</sequence>
<dbReference type="GO" id="GO:0016301">
    <property type="term" value="F:kinase activity"/>
    <property type="evidence" value="ECO:0007669"/>
    <property type="project" value="UniProtKB-KW"/>
</dbReference>
<keyword evidence="15" id="KW-1185">Reference proteome</keyword>
<dbReference type="CDD" id="cd00082">
    <property type="entry name" value="HisKA"/>
    <property type="match status" value="1"/>
</dbReference>
<dbReference type="InterPro" id="IPR050428">
    <property type="entry name" value="TCS_sensor_his_kinase"/>
</dbReference>
<dbReference type="SMART" id="SM00387">
    <property type="entry name" value="HATPase_c"/>
    <property type="match status" value="1"/>
</dbReference>
<dbReference type="InterPro" id="IPR005467">
    <property type="entry name" value="His_kinase_dom"/>
</dbReference>
<dbReference type="SUPFAM" id="SSF47384">
    <property type="entry name" value="Homodimeric domain of signal transducing histidine kinase"/>
    <property type="match status" value="1"/>
</dbReference>
<dbReference type="Gene3D" id="3.30.565.10">
    <property type="entry name" value="Histidine kinase-like ATPase, C-terminal domain"/>
    <property type="match status" value="1"/>
</dbReference>
<dbReference type="Pfam" id="PF02518">
    <property type="entry name" value="HATPase_c"/>
    <property type="match status" value="1"/>
</dbReference>
<dbReference type="InterPro" id="IPR003661">
    <property type="entry name" value="HisK_dim/P_dom"/>
</dbReference>
<keyword evidence="10 11" id="KW-0472">Membrane</keyword>
<evidence type="ECO:0000256" key="1">
    <source>
        <dbReference type="ARBA" id="ARBA00000085"/>
    </source>
</evidence>
<dbReference type="PROSITE" id="PS50109">
    <property type="entry name" value="HIS_KIN"/>
    <property type="match status" value="1"/>
</dbReference>
<dbReference type="InterPro" id="IPR036890">
    <property type="entry name" value="HATPase_C_sf"/>
</dbReference>
<dbReference type="EMBL" id="JAQQFM010000001">
    <property type="protein sequence ID" value="MFL9922905.1"/>
    <property type="molecule type" value="Genomic_DNA"/>
</dbReference>
<evidence type="ECO:0000256" key="5">
    <source>
        <dbReference type="ARBA" id="ARBA00022679"/>
    </source>
</evidence>
<dbReference type="PROSITE" id="PS50885">
    <property type="entry name" value="HAMP"/>
    <property type="match status" value="1"/>
</dbReference>
<dbReference type="InterPro" id="IPR036097">
    <property type="entry name" value="HisK_dim/P_sf"/>
</dbReference>
<evidence type="ECO:0000313" key="15">
    <source>
        <dbReference type="Proteomes" id="UP001629246"/>
    </source>
</evidence>
<keyword evidence="7 14" id="KW-0418">Kinase</keyword>
<dbReference type="EC" id="2.7.13.3" evidence="3"/>
<evidence type="ECO:0000256" key="2">
    <source>
        <dbReference type="ARBA" id="ARBA00004370"/>
    </source>
</evidence>
<gene>
    <name evidence="14" type="ORF">PQR62_01415</name>
</gene>
<keyword evidence="8 11" id="KW-1133">Transmembrane helix</keyword>
<keyword evidence="4" id="KW-0597">Phosphoprotein</keyword>
<dbReference type="InterPro" id="IPR003660">
    <property type="entry name" value="HAMP_dom"/>
</dbReference>
<dbReference type="Proteomes" id="UP001629246">
    <property type="component" value="Unassembled WGS sequence"/>
</dbReference>
<proteinExistence type="predicted"/>
<dbReference type="SMART" id="SM00304">
    <property type="entry name" value="HAMP"/>
    <property type="match status" value="1"/>
</dbReference>
<dbReference type="PRINTS" id="PR00344">
    <property type="entry name" value="BCTRLSENSOR"/>
</dbReference>
<evidence type="ECO:0000256" key="6">
    <source>
        <dbReference type="ARBA" id="ARBA00022692"/>
    </source>
</evidence>
<feature type="transmembrane region" description="Helical" evidence="11">
    <location>
        <begin position="162"/>
        <end position="187"/>
    </location>
</feature>
<feature type="domain" description="HAMP" evidence="13">
    <location>
        <begin position="190"/>
        <end position="240"/>
    </location>
</feature>
<evidence type="ECO:0000256" key="11">
    <source>
        <dbReference type="SAM" id="Phobius"/>
    </source>
</evidence>
<dbReference type="InterPro" id="IPR004358">
    <property type="entry name" value="Sig_transdc_His_kin-like_C"/>
</dbReference>
<keyword evidence="5" id="KW-0808">Transferase</keyword>
<dbReference type="InterPro" id="IPR003594">
    <property type="entry name" value="HATPase_dom"/>
</dbReference>
<evidence type="ECO:0000313" key="14">
    <source>
        <dbReference type="EMBL" id="MFL9922905.1"/>
    </source>
</evidence>
<reference evidence="14 15" key="1">
    <citation type="journal article" date="2024" name="Chem. Sci.">
        <title>Discovery of megapolipeptins by genome mining of a Burkholderiales bacteria collection.</title>
        <authorList>
            <person name="Paulo B.S."/>
            <person name="Recchia M.J.J."/>
            <person name="Lee S."/>
            <person name="Fergusson C.H."/>
            <person name="Romanowski S.B."/>
            <person name="Hernandez A."/>
            <person name="Krull N."/>
            <person name="Liu D.Y."/>
            <person name="Cavanagh H."/>
            <person name="Bos A."/>
            <person name="Gray C.A."/>
            <person name="Murphy B.T."/>
            <person name="Linington R.G."/>
            <person name="Eustaquio A.S."/>
        </authorList>
    </citation>
    <scope>NUCLEOTIDE SEQUENCE [LARGE SCALE GENOMIC DNA]</scope>
    <source>
        <strain evidence="14 15">RL21-008-BIB-A</strain>
    </source>
</reference>
<evidence type="ECO:0000256" key="7">
    <source>
        <dbReference type="ARBA" id="ARBA00022777"/>
    </source>
</evidence>
<dbReference type="Pfam" id="PF00512">
    <property type="entry name" value="HisKA"/>
    <property type="match status" value="1"/>
</dbReference>
<evidence type="ECO:0000259" key="13">
    <source>
        <dbReference type="PROSITE" id="PS50885"/>
    </source>
</evidence>
<dbReference type="PANTHER" id="PTHR45436">
    <property type="entry name" value="SENSOR HISTIDINE KINASE YKOH"/>
    <property type="match status" value="1"/>
</dbReference>
<keyword evidence="6 11" id="KW-0812">Transmembrane</keyword>
<dbReference type="PANTHER" id="PTHR45436:SF8">
    <property type="entry name" value="HISTIDINE KINASE"/>
    <property type="match status" value="1"/>
</dbReference>
<comment type="subcellular location">
    <subcellularLocation>
        <location evidence="2">Membrane</location>
    </subcellularLocation>
</comment>
<evidence type="ECO:0000256" key="4">
    <source>
        <dbReference type="ARBA" id="ARBA00022553"/>
    </source>
</evidence>
<evidence type="ECO:0000256" key="9">
    <source>
        <dbReference type="ARBA" id="ARBA00023012"/>
    </source>
</evidence>